<dbReference type="InterPro" id="IPR008257">
    <property type="entry name" value="Pept_M19"/>
</dbReference>
<dbReference type="Pfam" id="PF01244">
    <property type="entry name" value="Peptidase_M19"/>
    <property type="match status" value="1"/>
</dbReference>
<dbReference type="PANTHER" id="PTHR10443:SF12">
    <property type="entry name" value="DIPEPTIDASE"/>
    <property type="match status" value="1"/>
</dbReference>
<dbReference type="Gene3D" id="3.20.20.140">
    <property type="entry name" value="Metal-dependent hydrolases"/>
    <property type="match status" value="1"/>
</dbReference>
<evidence type="ECO:0000313" key="2">
    <source>
        <dbReference type="Proteomes" id="UP000660862"/>
    </source>
</evidence>
<dbReference type="PROSITE" id="PS51365">
    <property type="entry name" value="RENAL_DIPEPTIDASE_2"/>
    <property type="match status" value="1"/>
</dbReference>
<sequence length="396" mass="44600">MKRLRLQNDLMMKKNLLFVAALFWGFQLFGQEAQRIHTDALVIDTHNDVLYQSVMRGKDIGKRINTGHTDLPRIREGGIDVQVFAVWCNEKYGKGTAFAYANKQIDGLMNVIQNYPSEIALVTDTESLQRTVSQGKIAAVIGVEGGHMIEGRMDYLDSLFSRGARYLTLTWNNSVDWATSATDETRHSKKLKSKGLNDFGRQVIHRMNELGMMIDLSHVGRQTFFDVMEITNKPVLVSHSNAYALMAHPRNLQDDQIKAVAENDGVICLNFYSGFLDPMHYTKINRLYAKQVTAQDTVRRSTDSKFDRLSAAAKEQLRPPLSLLLDHIDYMVQLAGIDHVGIGSDFDGISSTPKGLDDCGDFPHLTEGLLQRGYSEADIRKILGENVLRLMKAQEE</sequence>
<dbReference type="SUPFAM" id="SSF51556">
    <property type="entry name" value="Metallo-dependent hydrolases"/>
    <property type="match status" value="1"/>
</dbReference>
<organism evidence="1 2">
    <name type="scientific">Parapedobacter pyrenivorans</name>
    <dbReference type="NCBI Taxonomy" id="1305674"/>
    <lineage>
        <taxon>Bacteria</taxon>
        <taxon>Pseudomonadati</taxon>
        <taxon>Bacteroidota</taxon>
        <taxon>Sphingobacteriia</taxon>
        <taxon>Sphingobacteriales</taxon>
        <taxon>Sphingobacteriaceae</taxon>
        <taxon>Parapedobacter</taxon>
    </lineage>
</organism>
<reference evidence="1" key="1">
    <citation type="journal article" date="2014" name="Int. J. Syst. Evol. Microbiol.">
        <title>Complete genome sequence of Corynebacterium casei LMG S-19264T (=DSM 44701T), isolated from a smear-ripened cheese.</title>
        <authorList>
            <consortium name="US DOE Joint Genome Institute (JGI-PGF)"/>
            <person name="Walter F."/>
            <person name="Albersmeier A."/>
            <person name="Kalinowski J."/>
            <person name="Ruckert C."/>
        </authorList>
    </citation>
    <scope>NUCLEOTIDE SEQUENCE</scope>
    <source>
        <strain evidence="1">CGMCC 1.12195</strain>
    </source>
</reference>
<dbReference type="GO" id="GO:0006508">
    <property type="term" value="P:proteolysis"/>
    <property type="evidence" value="ECO:0007669"/>
    <property type="project" value="InterPro"/>
</dbReference>
<proteinExistence type="predicted"/>
<comment type="caution">
    <text evidence="1">The sequence shown here is derived from an EMBL/GenBank/DDBJ whole genome shotgun (WGS) entry which is preliminary data.</text>
</comment>
<keyword evidence="2" id="KW-1185">Reference proteome</keyword>
<reference evidence="1" key="2">
    <citation type="submission" date="2020-09" db="EMBL/GenBank/DDBJ databases">
        <authorList>
            <person name="Sun Q."/>
            <person name="Zhou Y."/>
        </authorList>
    </citation>
    <scope>NUCLEOTIDE SEQUENCE</scope>
    <source>
        <strain evidence="1">CGMCC 1.12195</strain>
    </source>
</reference>
<evidence type="ECO:0000313" key="1">
    <source>
        <dbReference type="EMBL" id="GGG78758.1"/>
    </source>
</evidence>
<accession>A0A917HGB4</accession>
<dbReference type="EMBL" id="BMER01000001">
    <property type="protein sequence ID" value="GGG78758.1"/>
    <property type="molecule type" value="Genomic_DNA"/>
</dbReference>
<dbReference type="InterPro" id="IPR032466">
    <property type="entry name" value="Metal_Hydrolase"/>
</dbReference>
<dbReference type="PANTHER" id="PTHR10443">
    <property type="entry name" value="MICROSOMAL DIPEPTIDASE"/>
    <property type="match status" value="1"/>
</dbReference>
<dbReference type="Proteomes" id="UP000660862">
    <property type="component" value="Unassembled WGS sequence"/>
</dbReference>
<name>A0A917HGB4_9SPHI</name>
<dbReference type="GO" id="GO:0070573">
    <property type="term" value="F:metallodipeptidase activity"/>
    <property type="evidence" value="ECO:0007669"/>
    <property type="project" value="InterPro"/>
</dbReference>
<gene>
    <name evidence="1" type="ORF">GCM10007415_08560</name>
</gene>
<dbReference type="CDD" id="cd01301">
    <property type="entry name" value="rDP_like"/>
    <property type="match status" value="1"/>
</dbReference>
<dbReference type="AlphaFoldDB" id="A0A917HGB4"/>
<protein>
    <submittedName>
        <fullName evidence="1">Membrane dipeptidase</fullName>
    </submittedName>
</protein>